<feature type="domain" description="PAC" evidence="6">
    <location>
        <begin position="85"/>
        <end position="139"/>
    </location>
</feature>
<dbReference type="PROSITE" id="PS50111">
    <property type="entry name" value="CHEMOTAXIS_TRANSDUC_2"/>
    <property type="match status" value="1"/>
</dbReference>
<dbReference type="GO" id="GO:0007165">
    <property type="term" value="P:signal transduction"/>
    <property type="evidence" value="ECO:0007669"/>
    <property type="project" value="UniProtKB-KW"/>
</dbReference>
<reference evidence="7 8" key="1">
    <citation type="submission" date="2018-05" db="EMBL/GenBank/DDBJ databases">
        <title>Kurthia sibirica genome sequence.</title>
        <authorList>
            <person name="Maclea K.S."/>
            <person name="Goen A.E."/>
        </authorList>
    </citation>
    <scope>NUCLEOTIDE SEQUENCE [LARGE SCALE GENOMIC DNA]</scope>
    <source>
        <strain evidence="7 8">ATCC 49154</strain>
    </source>
</reference>
<gene>
    <name evidence="7" type="ORF">DEX24_13725</name>
</gene>
<dbReference type="GO" id="GO:0006935">
    <property type="term" value="P:chemotaxis"/>
    <property type="evidence" value="ECO:0007669"/>
    <property type="project" value="InterPro"/>
</dbReference>
<organism evidence="7 8">
    <name type="scientific">Kurthia sibirica</name>
    <dbReference type="NCBI Taxonomy" id="202750"/>
    <lineage>
        <taxon>Bacteria</taxon>
        <taxon>Bacillati</taxon>
        <taxon>Bacillota</taxon>
        <taxon>Bacilli</taxon>
        <taxon>Bacillales</taxon>
        <taxon>Caryophanaceae</taxon>
        <taxon>Kurthia</taxon>
    </lineage>
</organism>
<keyword evidence="1 3" id="KW-0807">Transducer</keyword>
<evidence type="ECO:0000256" key="1">
    <source>
        <dbReference type="ARBA" id="ARBA00023224"/>
    </source>
</evidence>
<feature type="domain" description="Methyl-accepting transducer" evidence="4">
    <location>
        <begin position="126"/>
        <end position="307"/>
    </location>
</feature>
<evidence type="ECO:0000313" key="8">
    <source>
        <dbReference type="Proteomes" id="UP000245938"/>
    </source>
</evidence>
<evidence type="ECO:0000256" key="3">
    <source>
        <dbReference type="PROSITE-ProRule" id="PRU00284"/>
    </source>
</evidence>
<keyword evidence="8" id="KW-1185">Reference proteome</keyword>
<evidence type="ECO:0000313" key="7">
    <source>
        <dbReference type="EMBL" id="PWI24391.1"/>
    </source>
</evidence>
<dbReference type="SMART" id="SM00086">
    <property type="entry name" value="PAC"/>
    <property type="match status" value="1"/>
</dbReference>
<proteinExistence type="inferred from homology"/>
<dbReference type="PROSITE" id="PS50113">
    <property type="entry name" value="PAC"/>
    <property type="match status" value="1"/>
</dbReference>
<dbReference type="PANTHER" id="PTHR32089">
    <property type="entry name" value="METHYL-ACCEPTING CHEMOTAXIS PROTEIN MCPB"/>
    <property type="match status" value="1"/>
</dbReference>
<dbReference type="InterPro" id="IPR035965">
    <property type="entry name" value="PAS-like_dom_sf"/>
</dbReference>
<dbReference type="GO" id="GO:0004888">
    <property type="term" value="F:transmembrane signaling receptor activity"/>
    <property type="evidence" value="ECO:0007669"/>
    <property type="project" value="InterPro"/>
</dbReference>
<dbReference type="InterPro" id="IPR004089">
    <property type="entry name" value="MCPsignal_dom"/>
</dbReference>
<accession>A0A2U3AIV8</accession>
<dbReference type="RefSeq" id="WP_109306985.1">
    <property type="nucleotide sequence ID" value="NZ_BJUF01000015.1"/>
</dbReference>
<evidence type="ECO:0000259" key="6">
    <source>
        <dbReference type="PROSITE" id="PS50113"/>
    </source>
</evidence>
<evidence type="ECO:0000259" key="4">
    <source>
        <dbReference type="PROSITE" id="PS50111"/>
    </source>
</evidence>
<feature type="domain" description="PAS" evidence="5">
    <location>
        <begin position="28"/>
        <end position="58"/>
    </location>
</feature>
<dbReference type="NCBIfam" id="TIGR00229">
    <property type="entry name" value="sensory_box"/>
    <property type="match status" value="1"/>
</dbReference>
<dbReference type="Gene3D" id="3.30.450.20">
    <property type="entry name" value="PAS domain"/>
    <property type="match status" value="1"/>
</dbReference>
<sequence>MIQQITSVGNESTSHDNINNAIDEHLAVIRFDLERTIVYASEQFAQTVGFTVHDLIGRKHEELCFDEFSQSRSYASFWRNLKNGKSYQDKIERRHRDGSSVWLEATYLPIKNNRNRVTGVMKIAFDITQRNNEVVDLAAALRTMSSDLTVLSNEGKKHASLLSNNFNTVISISTDNQQSVKQLIAKTVEIQEIVQTISWISKQTNLLALNAGIEAARAGESGRGFNVVAQEVRKLSSHVDHSITDIRAMITDLTKQIAGIETGGDAISKTIDDNKEYIDRVLADYNSMDERASQLNDKTDHFQAILK</sequence>
<dbReference type="PROSITE" id="PS50112">
    <property type="entry name" value="PAS"/>
    <property type="match status" value="1"/>
</dbReference>
<dbReference type="SUPFAM" id="SSF58104">
    <property type="entry name" value="Methyl-accepting chemotaxis protein (MCP) signaling domain"/>
    <property type="match status" value="1"/>
</dbReference>
<protein>
    <submittedName>
        <fullName evidence="7">Chemotaxis protein</fullName>
    </submittedName>
</protein>
<dbReference type="InterPro" id="IPR000014">
    <property type="entry name" value="PAS"/>
</dbReference>
<dbReference type="Gene3D" id="1.10.287.950">
    <property type="entry name" value="Methyl-accepting chemotaxis protein"/>
    <property type="match status" value="1"/>
</dbReference>
<dbReference type="EMBL" id="QFVR01000022">
    <property type="protein sequence ID" value="PWI24391.1"/>
    <property type="molecule type" value="Genomic_DNA"/>
</dbReference>
<dbReference type="AlphaFoldDB" id="A0A2U3AIV8"/>
<dbReference type="SMART" id="SM00283">
    <property type="entry name" value="MA"/>
    <property type="match status" value="1"/>
</dbReference>
<dbReference type="Pfam" id="PF00015">
    <property type="entry name" value="MCPsignal"/>
    <property type="match status" value="1"/>
</dbReference>
<dbReference type="InterPro" id="IPR000700">
    <property type="entry name" value="PAS-assoc_C"/>
</dbReference>
<name>A0A2U3AIV8_9BACL</name>
<dbReference type="InterPro" id="IPR001610">
    <property type="entry name" value="PAC"/>
</dbReference>
<dbReference type="PRINTS" id="PR00260">
    <property type="entry name" value="CHEMTRNSDUCR"/>
</dbReference>
<evidence type="ECO:0000256" key="2">
    <source>
        <dbReference type="ARBA" id="ARBA00029447"/>
    </source>
</evidence>
<comment type="similarity">
    <text evidence="2">Belongs to the methyl-accepting chemotaxis (MCP) protein family.</text>
</comment>
<dbReference type="InterPro" id="IPR004090">
    <property type="entry name" value="Chemotax_Me-accpt_rcpt"/>
</dbReference>
<dbReference type="OrthoDB" id="9765776at2"/>
<dbReference type="Proteomes" id="UP000245938">
    <property type="component" value="Unassembled WGS sequence"/>
</dbReference>
<dbReference type="GO" id="GO:0016020">
    <property type="term" value="C:membrane"/>
    <property type="evidence" value="ECO:0007669"/>
    <property type="project" value="InterPro"/>
</dbReference>
<dbReference type="SUPFAM" id="SSF55785">
    <property type="entry name" value="PYP-like sensor domain (PAS domain)"/>
    <property type="match status" value="1"/>
</dbReference>
<dbReference type="PANTHER" id="PTHR32089:SF112">
    <property type="entry name" value="LYSOZYME-LIKE PROTEIN-RELATED"/>
    <property type="match status" value="1"/>
</dbReference>
<dbReference type="CDD" id="cd00130">
    <property type="entry name" value="PAS"/>
    <property type="match status" value="1"/>
</dbReference>
<evidence type="ECO:0000259" key="5">
    <source>
        <dbReference type="PROSITE" id="PS50112"/>
    </source>
</evidence>
<comment type="caution">
    <text evidence="7">The sequence shown here is derived from an EMBL/GenBank/DDBJ whole genome shotgun (WGS) entry which is preliminary data.</text>
</comment>
<dbReference type="InterPro" id="IPR013655">
    <property type="entry name" value="PAS_fold_3"/>
</dbReference>
<dbReference type="Pfam" id="PF08447">
    <property type="entry name" value="PAS_3"/>
    <property type="match status" value="1"/>
</dbReference>